<protein>
    <submittedName>
        <fullName evidence="4">Acyl-protein thioesterase</fullName>
    </submittedName>
</protein>
<name>A0ABQ9RBA2_9PEZI</name>
<dbReference type="Proteomes" id="UP001227543">
    <property type="component" value="Unassembled WGS sequence"/>
</dbReference>
<dbReference type="Gene3D" id="3.40.50.1820">
    <property type="entry name" value="alpha/beta hydrolase"/>
    <property type="match status" value="1"/>
</dbReference>
<dbReference type="Pfam" id="PF02230">
    <property type="entry name" value="Abhydrolase_2"/>
    <property type="match status" value="1"/>
</dbReference>
<dbReference type="SUPFAM" id="SSF53474">
    <property type="entry name" value="alpha/beta-Hydrolases"/>
    <property type="match status" value="1"/>
</dbReference>
<comment type="caution">
    <text evidence="4">The sequence shown here is derived from an EMBL/GenBank/DDBJ whole genome shotgun (WGS) entry which is preliminary data.</text>
</comment>
<organism evidence="4 5">
    <name type="scientific">Colletotrichum tamarilloi</name>
    <dbReference type="NCBI Taxonomy" id="1209934"/>
    <lineage>
        <taxon>Eukaryota</taxon>
        <taxon>Fungi</taxon>
        <taxon>Dikarya</taxon>
        <taxon>Ascomycota</taxon>
        <taxon>Pezizomycotina</taxon>
        <taxon>Sordariomycetes</taxon>
        <taxon>Hypocreomycetidae</taxon>
        <taxon>Glomerellales</taxon>
        <taxon>Glomerellaceae</taxon>
        <taxon>Colletotrichum</taxon>
        <taxon>Colletotrichum acutatum species complex</taxon>
    </lineage>
</organism>
<evidence type="ECO:0000256" key="1">
    <source>
        <dbReference type="ARBA" id="ARBA00006499"/>
    </source>
</evidence>
<evidence type="ECO:0000259" key="3">
    <source>
        <dbReference type="Pfam" id="PF02230"/>
    </source>
</evidence>
<feature type="domain" description="Phospholipase/carboxylesterase/thioesterase" evidence="3">
    <location>
        <begin position="4"/>
        <end position="141"/>
    </location>
</feature>
<dbReference type="PANTHER" id="PTHR10655:SF63">
    <property type="entry name" value="PHOSPHOLIPASE_CARBOXYLESTERASE_THIOESTERASE DOMAIN-CONTAINING PROTEIN"/>
    <property type="match status" value="1"/>
</dbReference>
<dbReference type="RefSeq" id="XP_060382717.1">
    <property type="nucleotide sequence ID" value="XM_060522458.1"/>
</dbReference>
<keyword evidence="2" id="KW-0812">Transmembrane</keyword>
<keyword evidence="2" id="KW-0472">Membrane</keyword>
<keyword evidence="5" id="KW-1185">Reference proteome</keyword>
<sequence>MALGDKVSQWFDIWNVNNFADHEEHQAEGLRDSVAAIREILTTEAELLGGKWNRIILAGISQGAAAGVHTLLNLRLPPGQSRLGAFVGFSCRMPFPGRNLNDTRAILGLEDVPEGCALLEHTPILLEHCVDDPLVLVANGRILRDTVGRIQTRRRPQMRFLAALLAVAGLAIGTPANLVERSAPPRSFDLNDVKGMLVSRAGTADTIYIRNFNTFIPMTSFRNGPTSDGETTAENHCFMWDEWELRDVKSYWSSYTAASKMQHVGLVGDPETVAIPWEEKVSVKRRISLTPDWRPIKSVLSIALGMNTTDEWTHGGTFQCTTAPNKRIRLWFQKYVGSAYAFKKICRSCGGERPVCEQTWTPQGQIIIPSDGSDPDLNYNMHCSSD</sequence>
<evidence type="ECO:0000313" key="4">
    <source>
        <dbReference type="EMBL" id="KAK1500496.1"/>
    </source>
</evidence>
<dbReference type="InterPro" id="IPR003140">
    <property type="entry name" value="PLipase/COase/thioEstase"/>
</dbReference>
<dbReference type="InterPro" id="IPR050565">
    <property type="entry name" value="LYPA1-2/EST-like"/>
</dbReference>
<proteinExistence type="inferred from homology"/>
<gene>
    <name evidence="4" type="ORF">CTAM01_06431</name>
</gene>
<evidence type="ECO:0000256" key="2">
    <source>
        <dbReference type="SAM" id="Phobius"/>
    </source>
</evidence>
<feature type="transmembrane region" description="Helical" evidence="2">
    <location>
        <begin position="160"/>
        <end position="179"/>
    </location>
</feature>
<reference evidence="4 5" key="1">
    <citation type="submission" date="2016-10" db="EMBL/GenBank/DDBJ databases">
        <title>The genome sequence of Colletotrichum fioriniae PJ7.</title>
        <authorList>
            <person name="Baroncelli R."/>
        </authorList>
    </citation>
    <scope>NUCLEOTIDE SEQUENCE [LARGE SCALE GENOMIC DNA]</scope>
    <source>
        <strain evidence="4 5">Tom-12</strain>
    </source>
</reference>
<accession>A0ABQ9RBA2</accession>
<keyword evidence="2" id="KW-1133">Transmembrane helix</keyword>
<evidence type="ECO:0000313" key="5">
    <source>
        <dbReference type="Proteomes" id="UP001227543"/>
    </source>
</evidence>
<comment type="similarity">
    <text evidence="1">Belongs to the AB hydrolase superfamily. AB hydrolase 2 family.</text>
</comment>
<dbReference type="GeneID" id="85406696"/>
<dbReference type="InterPro" id="IPR029058">
    <property type="entry name" value="AB_hydrolase_fold"/>
</dbReference>
<dbReference type="EMBL" id="MLFU01000018">
    <property type="protein sequence ID" value="KAK1500496.1"/>
    <property type="molecule type" value="Genomic_DNA"/>
</dbReference>
<dbReference type="PANTHER" id="PTHR10655">
    <property type="entry name" value="LYSOPHOSPHOLIPASE-RELATED"/>
    <property type="match status" value="1"/>
</dbReference>